<reference evidence="1 3" key="1">
    <citation type="submission" date="2024-01" db="EMBL/GenBank/DDBJ databases">
        <title>The genomes of 5 underutilized Papilionoideae crops provide insights into root nodulation and disease resistanc.</title>
        <authorList>
            <person name="Jiang F."/>
        </authorList>
    </citation>
    <scope>NUCLEOTIDE SEQUENCE [LARGE SCALE GENOMIC DNA]</scope>
    <source>
        <strain evidence="1">DUOXIRENSHENG_FW03</strain>
        <tissue evidence="1">Leaves</tissue>
    </source>
</reference>
<dbReference type="Proteomes" id="UP001386955">
    <property type="component" value="Unassembled WGS sequence"/>
</dbReference>
<gene>
    <name evidence="1" type="ORF">VNO78_33501</name>
    <name evidence="2" type="ORF">VNO78_33506</name>
</gene>
<dbReference type="EMBL" id="JAYMYS010000009">
    <property type="protein sequence ID" value="KAK7380980.1"/>
    <property type="molecule type" value="Genomic_DNA"/>
</dbReference>
<sequence>MEAFRIPQGSNGEQKEIKGAVVSIWHVAQLQQLEEMRRMNSVGDEADEDIDVEVQLQKRSTSMKWHMDEPSYI</sequence>
<keyword evidence="3" id="KW-1185">Reference proteome</keyword>
<protein>
    <submittedName>
        <fullName evidence="1">Uncharacterized protein</fullName>
    </submittedName>
</protein>
<accession>A0AAN9NYF3</accession>
<evidence type="ECO:0000313" key="2">
    <source>
        <dbReference type="EMBL" id="KAK7380985.1"/>
    </source>
</evidence>
<dbReference type="EMBL" id="JAYMYS010000009">
    <property type="protein sequence ID" value="KAK7380985.1"/>
    <property type="molecule type" value="Genomic_DNA"/>
</dbReference>
<proteinExistence type="predicted"/>
<evidence type="ECO:0000313" key="3">
    <source>
        <dbReference type="Proteomes" id="UP001386955"/>
    </source>
</evidence>
<comment type="caution">
    <text evidence="1">The sequence shown here is derived from an EMBL/GenBank/DDBJ whole genome shotgun (WGS) entry which is preliminary data.</text>
</comment>
<name>A0AAN9NYF3_PSOTE</name>
<organism evidence="1 3">
    <name type="scientific">Psophocarpus tetragonolobus</name>
    <name type="common">Winged bean</name>
    <name type="synonym">Dolichos tetragonolobus</name>
    <dbReference type="NCBI Taxonomy" id="3891"/>
    <lineage>
        <taxon>Eukaryota</taxon>
        <taxon>Viridiplantae</taxon>
        <taxon>Streptophyta</taxon>
        <taxon>Embryophyta</taxon>
        <taxon>Tracheophyta</taxon>
        <taxon>Spermatophyta</taxon>
        <taxon>Magnoliopsida</taxon>
        <taxon>eudicotyledons</taxon>
        <taxon>Gunneridae</taxon>
        <taxon>Pentapetalae</taxon>
        <taxon>rosids</taxon>
        <taxon>fabids</taxon>
        <taxon>Fabales</taxon>
        <taxon>Fabaceae</taxon>
        <taxon>Papilionoideae</taxon>
        <taxon>50 kb inversion clade</taxon>
        <taxon>NPAAA clade</taxon>
        <taxon>indigoferoid/millettioid clade</taxon>
        <taxon>Phaseoleae</taxon>
        <taxon>Psophocarpus</taxon>
    </lineage>
</organism>
<evidence type="ECO:0000313" key="1">
    <source>
        <dbReference type="EMBL" id="KAK7380980.1"/>
    </source>
</evidence>
<dbReference type="AlphaFoldDB" id="A0AAN9NYF3"/>